<proteinExistence type="predicted"/>
<organism evidence="1">
    <name type="scientific">marine sediment metagenome</name>
    <dbReference type="NCBI Taxonomy" id="412755"/>
    <lineage>
        <taxon>unclassified sequences</taxon>
        <taxon>metagenomes</taxon>
        <taxon>ecological metagenomes</taxon>
    </lineage>
</organism>
<comment type="caution">
    <text evidence="1">The sequence shown here is derived from an EMBL/GenBank/DDBJ whole genome shotgun (WGS) entry which is preliminary data.</text>
</comment>
<protein>
    <submittedName>
        <fullName evidence="1">Uncharacterized protein</fullName>
    </submittedName>
</protein>
<dbReference type="EMBL" id="BARV01005363">
    <property type="protein sequence ID" value="GAI14272.1"/>
    <property type="molecule type" value="Genomic_DNA"/>
</dbReference>
<dbReference type="AlphaFoldDB" id="X1L4I9"/>
<sequence>MTINEHRNVTSGNTEALAASAHALVDLLNAGEPYAVAFGGQGASWLENLEELVSSAGIESE</sequence>
<feature type="non-terminal residue" evidence="1">
    <location>
        <position position="61"/>
    </location>
</feature>
<gene>
    <name evidence="1" type="ORF">S06H3_11199</name>
</gene>
<accession>X1L4I9</accession>
<reference evidence="1" key="1">
    <citation type="journal article" date="2014" name="Front. Microbiol.">
        <title>High frequency of phylogenetically diverse reductive dehalogenase-homologous genes in deep subseafloor sedimentary metagenomes.</title>
        <authorList>
            <person name="Kawai M."/>
            <person name="Futagami T."/>
            <person name="Toyoda A."/>
            <person name="Takaki Y."/>
            <person name="Nishi S."/>
            <person name="Hori S."/>
            <person name="Arai W."/>
            <person name="Tsubouchi T."/>
            <person name="Morono Y."/>
            <person name="Uchiyama I."/>
            <person name="Ito T."/>
            <person name="Fujiyama A."/>
            <person name="Inagaki F."/>
            <person name="Takami H."/>
        </authorList>
    </citation>
    <scope>NUCLEOTIDE SEQUENCE</scope>
    <source>
        <strain evidence="1">Expedition CK06-06</strain>
    </source>
</reference>
<evidence type="ECO:0000313" key="1">
    <source>
        <dbReference type="EMBL" id="GAI14272.1"/>
    </source>
</evidence>
<name>X1L4I9_9ZZZZ</name>